<feature type="compositionally biased region" description="Low complexity" evidence="1">
    <location>
        <begin position="489"/>
        <end position="500"/>
    </location>
</feature>
<name>A0A511KGX7_RHOTO</name>
<reference evidence="4 5" key="1">
    <citation type="submission" date="2019-07" db="EMBL/GenBank/DDBJ databases">
        <title>Rhodotorula toruloides NBRC10032 genome sequencing.</title>
        <authorList>
            <person name="Shida Y."/>
            <person name="Takaku H."/>
            <person name="Ogasawara W."/>
            <person name="Mori K."/>
        </authorList>
    </citation>
    <scope>NUCLEOTIDE SEQUENCE [LARGE SCALE GENOMIC DNA]</scope>
    <source>
        <strain evidence="4 5">NBRC10032</strain>
    </source>
</reference>
<feature type="compositionally biased region" description="Pro residues" evidence="1">
    <location>
        <begin position="438"/>
        <end position="448"/>
    </location>
</feature>
<protein>
    <submittedName>
        <fullName evidence="4">Proteophosphoglycan ppg4</fullName>
    </submittedName>
</protein>
<feature type="region of interest" description="Disordered" evidence="1">
    <location>
        <begin position="489"/>
        <end position="709"/>
    </location>
</feature>
<feature type="region of interest" description="Disordered" evidence="1">
    <location>
        <begin position="734"/>
        <end position="795"/>
    </location>
</feature>
<dbReference type="PANTHER" id="PTHR21052">
    <property type="entry name" value="SPERMATOGENESIS ASSOCIATED 11-RELATED"/>
    <property type="match status" value="1"/>
</dbReference>
<dbReference type="Proteomes" id="UP000321518">
    <property type="component" value="Unassembled WGS sequence"/>
</dbReference>
<dbReference type="InterPro" id="IPR032870">
    <property type="entry name" value="ALKBH7-like"/>
</dbReference>
<proteinExistence type="predicted"/>
<feature type="region of interest" description="Disordered" evidence="1">
    <location>
        <begin position="435"/>
        <end position="477"/>
    </location>
</feature>
<feature type="region of interest" description="Disordered" evidence="1">
    <location>
        <begin position="387"/>
        <end position="422"/>
    </location>
</feature>
<feature type="region of interest" description="Disordered" evidence="1">
    <location>
        <begin position="1"/>
        <end position="31"/>
    </location>
</feature>
<dbReference type="OrthoDB" id="412814at2759"/>
<dbReference type="EMBL" id="BJWK01000007">
    <property type="protein sequence ID" value="GEM09175.1"/>
    <property type="molecule type" value="Genomic_DNA"/>
</dbReference>
<sequence length="859" mass="93052">MPDSLFGSDTDLDDSLDNADPAAPSPGPSDSLLVASSVAPPIPGFYLFSGAIPADLQDELTTALSQNVWTGGTDQVMLFEREGVSSLPSFLDPVLQLLPSLFSVLPDDVKRHVFDNSRPRQAILNLYAPGQGISPHVDLPTRYGDGIVGISLLSSTVIELRPTSSLSQPSESDLPPPTYAVRLRPGDIYVISGPVMLAWLLKLLIFSLNMRSSSKALTPARSSGQTRSRAKDGSRRSERARKKQIREELTNVVVWVCFCLLERLADRTLGWLVPLYGTFKIFALLLILVWRGPGSQQLFEKVISPLIRPYERPLDFVGFVLSESIDLAFFLLLFVPRKVPAILRGLRHPRQPRLAQSLADSIEKSQGDSDAISARFSQPVQVRLNPVPFRPQRPATASQRSSAQVLPRQLTDQPLPPVASSAPFRRVPIIPSTAEPAVPKPLYRPPPVASTSHLPVPQPTRRISSAKADSASVQEESLYPSLASLSAPLEQPKVPSSVPSQPAPEPRPPSMPANRASTKGKGKAKLREEAEVDTGRTSPRTTRALTSRRSSPPPSALTAPEVRLDAAEEMDVDSPERSATPPHPPTSTSTLPPPTPALPGAFSFRSPAQIPLPDSPAVRIPATDKSDSDQATPRRHSARTSTLVSTSTSSAKGKKRARETSATRSSEAWADEAVTPKRKVARVRDADAGDASVASKVKNRHRAVENAVTTPRQRALGAIAQLSKDLFDDGEKGGLGFGTKAKKKGTTGILGKGKAGGAGGSKLRQSTRRRTEAEDDEDYAEEDEQPAGPSRSTTYCTAKHQKRDWPWHKAACWAKKTGEPFIVHLGLARETTDGAPWCKPFLDSITIRYWRTYSLVGST</sequence>
<dbReference type="PANTHER" id="PTHR21052:SF0">
    <property type="entry name" value="ALPHA-KETOGLUTARATE-DEPENDENT DIOXYGENASE ALKB HOMOLOG 7, MITOCHONDRIAL"/>
    <property type="match status" value="1"/>
</dbReference>
<dbReference type="GO" id="GO:0016706">
    <property type="term" value="F:2-oxoglutarate-dependent dioxygenase activity"/>
    <property type="evidence" value="ECO:0007669"/>
    <property type="project" value="TreeGrafter"/>
</dbReference>
<dbReference type="AlphaFoldDB" id="A0A511KGX7"/>
<keyword evidence="2" id="KW-1133">Transmembrane helix</keyword>
<dbReference type="InterPro" id="IPR027450">
    <property type="entry name" value="AlkB-like"/>
</dbReference>
<feature type="compositionally biased region" description="Acidic residues" evidence="1">
    <location>
        <begin position="773"/>
        <end position="785"/>
    </location>
</feature>
<dbReference type="GO" id="GO:0006631">
    <property type="term" value="P:fatty acid metabolic process"/>
    <property type="evidence" value="ECO:0007669"/>
    <property type="project" value="TreeGrafter"/>
</dbReference>
<feature type="compositionally biased region" description="Polar residues" evidence="1">
    <location>
        <begin position="217"/>
        <end position="227"/>
    </location>
</feature>
<dbReference type="Gene3D" id="2.60.120.590">
    <property type="entry name" value="Alpha-ketoglutarate-dependent dioxygenase AlkB-like"/>
    <property type="match status" value="1"/>
</dbReference>
<feature type="transmembrane region" description="Helical" evidence="2">
    <location>
        <begin position="188"/>
        <end position="208"/>
    </location>
</feature>
<dbReference type="SUPFAM" id="SSF144232">
    <property type="entry name" value="HIT/MYND zinc finger-like"/>
    <property type="match status" value="1"/>
</dbReference>
<feature type="compositionally biased region" description="Low complexity" evidence="1">
    <location>
        <begin position="639"/>
        <end position="650"/>
    </location>
</feature>
<dbReference type="InterPro" id="IPR037151">
    <property type="entry name" value="AlkB-like_sf"/>
</dbReference>
<keyword evidence="2" id="KW-0472">Membrane</keyword>
<evidence type="ECO:0000313" key="5">
    <source>
        <dbReference type="Proteomes" id="UP000321518"/>
    </source>
</evidence>
<feature type="compositionally biased region" description="Low complexity" evidence="1">
    <location>
        <begin position="536"/>
        <end position="560"/>
    </location>
</feature>
<gene>
    <name evidence="4" type="ORF">Rt10032_c07g3192</name>
</gene>
<dbReference type="GO" id="GO:0005759">
    <property type="term" value="C:mitochondrial matrix"/>
    <property type="evidence" value="ECO:0007669"/>
    <property type="project" value="TreeGrafter"/>
</dbReference>
<organism evidence="4 5">
    <name type="scientific">Rhodotorula toruloides</name>
    <name type="common">Yeast</name>
    <name type="synonym">Rhodosporidium toruloides</name>
    <dbReference type="NCBI Taxonomy" id="5286"/>
    <lineage>
        <taxon>Eukaryota</taxon>
        <taxon>Fungi</taxon>
        <taxon>Dikarya</taxon>
        <taxon>Basidiomycota</taxon>
        <taxon>Pucciniomycotina</taxon>
        <taxon>Microbotryomycetes</taxon>
        <taxon>Sporidiobolales</taxon>
        <taxon>Sporidiobolaceae</taxon>
        <taxon>Rhodotorula</taxon>
    </lineage>
</organism>
<feature type="compositionally biased region" description="Gly residues" evidence="1">
    <location>
        <begin position="748"/>
        <end position="760"/>
    </location>
</feature>
<feature type="compositionally biased region" description="Pro residues" evidence="1">
    <location>
        <begin position="501"/>
        <end position="511"/>
    </location>
</feature>
<feature type="compositionally biased region" description="Pro residues" evidence="1">
    <location>
        <begin position="581"/>
        <end position="597"/>
    </location>
</feature>
<dbReference type="Pfam" id="PF13532">
    <property type="entry name" value="2OG-FeII_Oxy_2"/>
    <property type="match status" value="1"/>
</dbReference>
<feature type="domain" description="Alpha-ketoglutarate-dependent dioxygenase AlkB-like" evidence="3">
    <location>
        <begin position="102"/>
        <end position="199"/>
    </location>
</feature>
<comment type="caution">
    <text evidence="4">The sequence shown here is derived from an EMBL/GenBank/DDBJ whole genome shotgun (WGS) entry which is preliminary data.</text>
</comment>
<keyword evidence="2" id="KW-0812">Transmembrane</keyword>
<evidence type="ECO:0000256" key="1">
    <source>
        <dbReference type="SAM" id="MobiDB-lite"/>
    </source>
</evidence>
<accession>A0A511KGX7</accession>
<feature type="region of interest" description="Disordered" evidence="1">
    <location>
        <begin position="217"/>
        <end position="241"/>
    </location>
</feature>
<feature type="compositionally biased region" description="Polar residues" evidence="1">
    <location>
        <begin position="395"/>
        <end position="404"/>
    </location>
</feature>
<evidence type="ECO:0000259" key="3">
    <source>
        <dbReference type="Pfam" id="PF13532"/>
    </source>
</evidence>
<evidence type="ECO:0000256" key="2">
    <source>
        <dbReference type="SAM" id="Phobius"/>
    </source>
</evidence>
<dbReference type="GO" id="GO:0006974">
    <property type="term" value="P:DNA damage response"/>
    <property type="evidence" value="ECO:0007669"/>
    <property type="project" value="InterPro"/>
</dbReference>
<dbReference type="SUPFAM" id="SSF51197">
    <property type="entry name" value="Clavaminate synthase-like"/>
    <property type="match status" value="1"/>
</dbReference>
<evidence type="ECO:0000313" key="4">
    <source>
        <dbReference type="EMBL" id="GEM09175.1"/>
    </source>
</evidence>
<feature type="transmembrane region" description="Helical" evidence="2">
    <location>
        <begin position="271"/>
        <end position="292"/>
    </location>
</feature>